<proteinExistence type="predicted"/>
<dbReference type="STRING" id="550983.A4R26_32270"/>
<dbReference type="AlphaFoldDB" id="A0A1V9EH76"/>
<comment type="caution">
    <text evidence="2">The sequence shown here is derived from an EMBL/GenBank/DDBJ whole genome shotgun (WGS) entry which is preliminary data.</text>
</comment>
<dbReference type="EMBL" id="LWBP01000255">
    <property type="protein sequence ID" value="OQP45412.1"/>
    <property type="molecule type" value="Genomic_DNA"/>
</dbReference>
<reference evidence="3" key="1">
    <citation type="submission" date="2016-04" db="EMBL/GenBank/DDBJ databases">
        <authorList>
            <person name="Chen L."/>
            <person name="Zhuang W."/>
            <person name="Wang G."/>
        </authorList>
    </citation>
    <scope>NUCLEOTIDE SEQUENCE [LARGE SCALE GENOMIC DNA]</scope>
    <source>
        <strain evidence="3">208</strain>
    </source>
</reference>
<sequence>MNTPLDKRILSNWPTWHQQPFRLTCNEINNPHHILKEFFTWYTLSDIRICLKEWLTDALRAEDVVGLEYVTLHDNIEKLIEAAYVILGKESEEAMASEDNTQSETPIVPLIPEIVEPEADPLERVIDIIVKISEAEKIFLLDAQGNNIAGHATQYDLLILLPGKSQQPHKELQEAIETACKDIADVMISFSKAVEIYRLIREGHIFYSLVCTTENIVYDDGRFPLPVTTITNVEAIKAKAQEDFYKAFRIARLFLDGAGHFSQIRVADIAAFMLHQAAEHCLRAILYALTGHNYVTHNLRRLLRFTRQCAPELYDAHPFGTRKDKDLFQILFKAYVNARYKDDFKIEPQELQELFTLIHELHLKTEQVFKEKIDSLIEKFPHHG</sequence>
<evidence type="ECO:0000259" key="1">
    <source>
        <dbReference type="PROSITE" id="PS50910"/>
    </source>
</evidence>
<keyword evidence="3" id="KW-1185">Reference proteome</keyword>
<dbReference type="SMART" id="SM00748">
    <property type="entry name" value="HEPN"/>
    <property type="match status" value="1"/>
</dbReference>
<organism evidence="2 3">
    <name type="scientific">Niastella populi</name>
    <dbReference type="NCBI Taxonomy" id="550983"/>
    <lineage>
        <taxon>Bacteria</taxon>
        <taxon>Pseudomonadati</taxon>
        <taxon>Bacteroidota</taxon>
        <taxon>Chitinophagia</taxon>
        <taxon>Chitinophagales</taxon>
        <taxon>Chitinophagaceae</taxon>
        <taxon>Niastella</taxon>
    </lineage>
</organism>
<dbReference type="Gene3D" id="1.20.120.330">
    <property type="entry name" value="Nucleotidyltransferases domain 2"/>
    <property type="match status" value="1"/>
</dbReference>
<dbReference type="RefSeq" id="WP_165760514.1">
    <property type="nucleotide sequence ID" value="NZ_LWBP01000255.1"/>
</dbReference>
<accession>A0A1V9EH76</accession>
<dbReference type="InterPro" id="IPR007842">
    <property type="entry name" value="HEPN_dom"/>
</dbReference>
<protein>
    <recommendedName>
        <fullName evidence="1">HEPN domain-containing protein</fullName>
    </recommendedName>
</protein>
<dbReference type="Proteomes" id="UP000192276">
    <property type="component" value="Unassembled WGS sequence"/>
</dbReference>
<dbReference type="SUPFAM" id="SSF81593">
    <property type="entry name" value="Nucleotidyltransferase substrate binding subunit/domain"/>
    <property type="match status" value="1"/>
</dbReference>
<evidence type="ECO:0000313" key="3">
    <source>
        <dbReference type="Proteomes" id="UP000192276"/>
    </source>
</evidence>
<name>A0A1V9EH76_9BACT</name>
<gene>
    <name evidence="2" type="ORF">A4R26_32270</name>
</gene>
<dbReference type="PROSITE" id="PS50910">
    <property type="entry name" value="HEPN"/>
    <property type="match status" value="1"/>
</dbReference>
<feature type="domain" description="HEPN" evidence="1">
    <location>
        <begin position="248"/>
        <end position="361"/>
    </location>
</feature>
<evidence type="ECO:0000313" key="2">
    <source>
        <dbReference type="EMBL" id="OQP45412.1"/>
    </source>
</evidence>
<dbReference type="Pfam" id="PF05168">
    <property type="entry name" value="HEPN"/>
    <property type="match status" value="1"/>
</dbReference>